<proteinExistence type="predicted"/>
<evidence type="ECO:0000313" key="1">
    <source>
        <dbReference type="EMBL" id="QSS56745.1"/>
    </source>
</evidence>
<accession>A0A8A1LUA2</accession>
<dbReference type="Proteomes" id="UP000663419">
    <property type="component" value="Chromosome 5"/>
</dbReference>
<dbReference type="AlphaFoldDB" id="A0A8A1LUA2"/>
<name>A0A8A1LUA2_AJEC8</name>
<sequence length="85" mass="9521">MLRTHTPSNLFSTQYRHCCGSGCVARGTKGSSVLSANKTSFTSHNCSLPFSFFASATLLHFIHTLQFMQISIHPCTYHHRSQCKQ</sequence>
<protein>
    <submittedName>
        <fullName evidence="1">Uncharacterized protein</fullName>
    </submittedName>
</protein>
<organism evidence="1 2">
    <name type="scientific">Ajellomyces capsulatus (strain H88)</name>
    <name type="common">Darling's disease fungus</name>
    <name type="synonym">Histoplasma capsulatum</name>
    <dbReference type="NCBI Taxonomy" id="544711"/>
    <lineage>
        <taxon>Eukaryota</taxon>
        <taxon>Fungi</taxon>
        <taxon>Dikarya</taxon>
        <taxon>Ascomycota</taxon>
        <taxon>Pezizomycotina</taxon>
        <taxon>Eurotiomycetes</taxon>
        <taxon>Eurotiomycetidae</taxon>
        <taxon>Onygenales</taxon>
        <taxon>Ajellomycetaceae</taxon>
        <taxon>Histoplasma</taxon>
    </lineage>
</organism>
<dbReference type="VEuPathDB" id="FungiDB:I7I53_05045"/>
<evidence type="ECO:0000313" key="2">
    <source>
        <dbReference type="Proteomes" id="UP000663419"/>
    </source>
</evidence>
<gene>
    <name evidence="1" type="ORF">I7I53_05045</name>
</gene>
<dbReference type="EMBL" id="CP069106">
    <property type="protein sequence ID" value="QSS56745.1"/>
    <property type="molecule type" value="Genomic_DNA"/>
</dbReference>
<reference evidence="1" key="1">
    <citation type="submission" date="2021-01" db="EMBL/GenBank/DDBJ databases">
        <title>Chromosome-level genome assembly of a human fungal pathogen reveals clustering of transcriptionally co-regulated genes.</title>
        <authorList>
            <person name="Voorhies M."/>
            <person name="Cohen S."/>
            <person name="Shea T.P."/>
            <person name="Petrus S."/>
            <person name="Munoz J.F."/>
            <person name="Poplawski S."/>
            <person name="Goldman W.E."/>
            <person name="Michael T."/>
            <person name="Cuomo C.A."/>
            <person name="Sil A."/>
            <person name="Beyhan S."/>
        </authorList>
    </citation>
    <scope>NUCLEOTIDE SEQUENCE</scope>
    <source>
        <strain evidence="1">H88</strain>
    </source>
</reference>